<keyword evidence="3" id="KW-0732">Signal</keyword>
<feature type="compositionally biased region" description="Pro residues" evidence="1">
    <location>
        <begin position="712"/>
        <end position="723"/>
    </location>
</feature>
<dbReference type="NCBIfam" id="TIGR03769">
    <property type="entry name" value="P_ac_wall_RPT"/>
    <property type="match status" value="2"/>
</dbReference>
<keyword evidence="2" id="KW-1133">Transmembrane helix</keyword>
<keyword evidence="2" id="KW-0812">Transmembrane</keyword>
<reference evidence="4 5" key="1">
    <citation type="journal article" date="2015" name="Genome Announc.">
        <title>Complete Genome Sequence of Corynebacterium kutscheri DSM 20755, a Corynebacterial Type Strain with Remarkably Low G+C Content of Chromosomal DNA.</title>
        <authorList>
            <person name="Ruckert C."/>
            <person name="Albersmeier A."/>
            <person name="Winkler A."/>
            <person name="Tauch A."/>
        </authorList>
    </citation>
    <scope>NUCLEOTIDE SEQUENCE [LARGE SCALE GENOMIC DNA]</scope>
    <source>
        <strain evidence="4 5">DSM 20755</strain>
    </source>
</reference>
<dbReference type="InterPro" id="IPR022435">
    <property type="entry name" value="Surface-anchored_actinobac"/>
</dbReference>
<protein>
    <submittedName>
        <fullName evidence="4">Actinobacterial surface-anchored protein domain</fullName>
    </submittedName>
</protein>
<evidence type="ECO:0000256" key="3">
    <source>
        <dbReference type="SAM" id="SignalP"/>
    </source>
</evidence>
<feature type="region of interest" description="Disordered" evidence="1">
    <location>
        <begin position="705"/>
        <end position="731"/>
    </location>
</feature>
<dbReference type="NCBIfam" id="NF038134">
    <property type="entry name" value="choice_anch_M"/>
    <property type="match status" value="2"/>
</dbReference>
<keyword evidence="5" id="KW-1185">Reference proteome</keyword>
<dbReference type="STRING" id="35755.UL82_09590"/>
<sequence>MHPSFRRSVAIIALCSATVMYSPPAFAGPDDGKTVATKGHVDAPKTFWENNNFVLRSERGSKGSELIDDSVIWIGKGWEENGKSKYQFSLPTDHTMDFIGQPGQTFYTAPDLMNGNHEPIWWGFGADSALPVQDFRNEAASLDIISVTGPGEMEVFVYDDTNPHLLRHFLGTSENSPHSSILTAGAHTHNSTLFTKPGRYQVTYRTTARHKNGTLIASPPSTMSIQVGGQEPKAEKTLSTQERFDAAASMELAADDYTFKVAPKEKQEKSGDEHLSTLSFSAKDTSLSGTLTLFIDGYFLTDLPVTNGQASWDEMLGEFDSKIQAVFTPNDQQHGRWISEELSYKYKQTSGTTSATNKTTWTDSSNMQRQVQPTEDIQLSNPGIHARFERVNETVNRLIVEADDPSYIGFIHGGFYSKHNSQYATMNFEGLIRNGRGQFTFNDDDGIYDDDSIQLKIIPHPLMSGGSLDTPIGGRYGNNKTPRYDGMLTIDNTQPNPSPNPKTDITTCNNKPVLDRGHVDIAASMARHSLQTTLHDDTAIVDNKSVDRRLDQVVLGVHDNAIKTQRKDKLKFLDDNYYLLPQTQHNDIIWPGYSTQAIDYSQLDGSVYLTITPASIPSGASWGAFLDASLSGDNQILLDSTTNDHLIEVGLASHAHTNWAFSSAGLYTFKVSYSAKTKAGKRITSAPSTLTFAIGDETLKKCATGNYIPDNKPTPPNPAPPTTEKPKPGGSSMFNLDTFARALFGIVASVGALTTIGAILAKFIPQPLLRSLLGR</sequence>
<dbReference type="EMBL" id="CP011312">
    <property type="protein sequence ID" value="AKE42056.1"/>
    <property type="molecule type" value="Genomic_DNA"/>
</dbReference>
<accession>A0A0F6TE22</accession>
<gene>
    <name evidence="4" type="ORF">UL82_09590</name>
</gene>
<dbReference type="KEGG" id="cku:UL82_09590"/>
<name>A0A0F6TE22_9CORY</name>
<feature type="signal peptide" evidence="3">
    <location>
        <begin position="1"/>
        <end position="27"/>
    </location>
</feature>
<dbReference type="Proteomes" id="UP000033457">
    <property type="component" value="Chromosome"/>
</dbReference>
<evidence type="ECO:0000313" key="4">
    <source>
        <dbReference type="EMBL" id="AKE42056.1"/>
    </source>
</evidence>
<dbReference type="RefSeq" id="WP_046440627.1">
    <property type="nucleotide sequence ID" value="NZ_CP011312.1"/>
</dbReference>
<proteinExistence type="predicted"/>
<evidence type="ECO:0000256" key="1">
    <source>
        <dbReference type="SAM" id="MobiDB-lite"/>
    </source>
</evidence>
<evidence type="ECO:0000313" key="5">
    <source>
        <dbReference type="Proteomes" id="UP000033457"/>
    </source>
</evidence>
<feature type="transmembrane region" description="Helical" evidence="2">
    <location>
        <begin position="742"/>
        <end position="765"/>
    </location>
</feature>
<organism evidence="4 5">
    <name type="scientific">Corynebacterium kutscheri</name>
    <dbReference type="NCBI Taxonomy" id="35755"/>
    <lineage>
        <taxon>Bacteria</taxon>
        <taxon>Bacillati</taxon>
        <taxon>Actinomycetota</taxon>
        <taxon>Actinomycetes</taxon>
        <taxon>Mycobacteriales</taxon>
        <taxon>Corynebacteriaceae</taxon>
        <taxon>Corynebacterium</taxon>
    </lineage>
</organism>
<dbReference type="OrthoDB" id="4422177at2"/>
<evidence type="ECO:0000256" key="2">
    <source>
        <dbReference type="SAM" id="Phobius"/>
    </source>
</evidence>
<dbReference type="HOGENOM" id="CLU_009657_1_0_11"/>
<keyword evidence="2" id="KW-0472">Membrane</keyword>
<feature type="chain" id="PRO_5043120007" evidence="3">
    <location>
        <begin position="28"/>
        <end position="775"/>
    </location>
</feature>
<dbReference type="AlphaFoldDB" id="A0A0F6TE22"/>